<gene>
    <name evidence="1" type="ORF">BT67DRAFT_93199</name>
</gene>
<reference evidence="1" key="2">
    <citation type="submission" date="2023-05" db="EMBL/GenBank/DDBJ databases">
        <authorList>
            <consortium name="Lawrence Berkeley National Laboratory"/>
            <person name="Steindorff A."/>
            <person name="Hensen N."/>
            <person name="Bonometti L."/>
            <person name="Westerberg I."/>
            <person name="Brannstrom I.O."/>
            <person name="Guillou S."/>
            <person name="Cros-Aarteil S."/>
            <person name="Calhoun S."/>
            <person name="Haridas S."/>
            <person name="Kuo A."/>
            <person name="Mondo S."/>
            <person name="Pangilinan J."/>
            <person name="Riley R."/>
            <person name="Labutti K."/>
            <person name="Andreopoulos B."/>
            <person name="Lipzen A."/>
            <person name="Chen C."/>
            <person name="Yanf M."/>
            <person name="Daum C."/>
            <person name="Ng V."/>
            <person name="Clum A."/>
            <person name="Ohm R."/>
            <person name="Martin F."/>
            <person name="Silar P."/>
            <person name="Natvig D."/>
            <person name="Lalanne C."/>
            <person name="Gautier V."/>
            <person name="Ament-Velasquez S.L."/>
            <person name="Kruys A."/>
            <person name="Hutchinson M.I."/>
            <person name="Powell A.J."/>
            <person name="Barry K."/>
            <person name="Miller A.N."/>
            <person name="Grigoriev I.V."/>
            <person name="Debuchy R."/>
            <person name="Gladieux P."/>
            <person name="Thoren M.H."/>
            <person name="Johannesson H."/>
        </authorList>
    </citation>
    <scope>NUCLEOTIDE SEQUENCE</scope>
    <source>
        <strain evidence="1">CBS 123565</strain>
    </source>
</reference>
<organism evidence="1 2">
    <name type="scientific">Trichocladium antarcticum</name>
    <dbReference type="NCBI Taxonomy" id="1450529"/>
    <lineage>
        <taxon>Eukaryota</taxon>
        <taxon>Fungi</taxon>
        <taxon>Dikarya</taxon>
        <taxon>Ascomycota</taxon>
        <taxon>Pezizomycotina</taxon>
        <taxon>Sordariomycetes</taxon>
        <taxon>Sordariomycetidae</taxon>
        <taxon>Sordariales</taxon>
        <taxon>Chaetomiaceae</taxon>
        <taxon>Trichocladium</taxon>
    </lineage>
</organism>
<comment type="caution">
    <text evidence="1">The sequence shown here is derived from an EMBL/GenBank/DDBJ whole genome shotgun (WGS) entry which is preliminary data.</text>
</comment>
<dbReference type="EMBL" id="MU853419">
    <property type="protein sequence ID" value="KAK4132192.1"/>
    <property type="molecule type" value="Genomic_DNA"/>
</dbReference>
<accession>A0AAN6UFS4</accession>
<keyword evidence="2" id="KW-1185">Reference proteome</keyword>
<name>A0AAN6UFS4_9PEZI</name>
<dbReference type="AlphaFoldDB" id="A0AAN6UFS4"/>
<evidence type="ECO:0000313" key="2">
    <source>
        <dbReference type="Proteomes" id="UP001304895"/>
    </source>
</evidence>
<sequence length="153" mass="16879">MLRTLTSHFGNMTGIITYALHRQSHKPPLFGFDNYPQTLNTVNNYLRMQSDGTSQQRHIPSTAHSINAKPLPTTPPIPIQCGEGTRLRLPIREPSNADLSTIPCHSIWLPRLVPSAARYTSLSSHATAIQLSAVQTAKRAGQLGFDRCDFCTA</sequence>
<protein>
    <submittedName>
        <fullName evidence="1">Uncharacterized protein</fullName>
    </submittedName>
</protein>
<reference evidence="1" key="1">
    <citation type="journal article" date="2023" name="Mol. Phylogenet. Evol.">
        <title>Genome-scale phylogeny and comparative genomics of the fungal order Sordariales.</title>
        <authorList>
            <person name="Hensen N."/>
            <person name="Bonometti L."/>
            <person name="Westerberg I."/>
            <person name="Brannstrom I.O."/>
            <person name="Guillou S."/>
            <person name="Cros-Aarteil S."/>
            <person name="Calhoun S."/>
            <person name="Haridas S."/>
            <person name="Kuo A."/>
            <person name="Mondo S."/>
            <person name="Pangilinan J."/>
            <person name="Riley R."/>
            <person name="LaButti K."/>
            <person name="Andreopoulos B."/>
            <person name="Lipzen A."/>
            <person name="Chen C."/>
            <person name="Yan M."/>
            <person name="Daum C."/>
            <person name="Ng V."/>
            <person name="Clum A."/>
            <person name="Steindorff A."/>
            <person name="Ohm R.A."/>
            <person name="Martin F."/>
            <person name="Silar P."/>
            <person name="Natvig D.O."/>
            <person name="Lalanne C."/>
            <person name="Gautier V."/>
            <person name="Ament-Velasquez S.L."/>
            <person name="Kruys A."/>
            <person name="Hutchinson M.I."/>
            <person name="Powell A.J."/>
            <person name="Barry K."/>
            <person name="Miller A.N."/>
            <person name="Grigoriev I.V."/>
            <person name="Debuchy R."/>
            <person name="Gladieux P."/>
            <person name="Hiltunen Thoren M."/>
            <person name="Johannesson H."/>
        </authorList>
    </citation>
    <scope>NUCLEOTIDE SEQUENCE</scope>
    <source>
        <strain evidence="1">CBS 123565</strain>
    </source>
</reference>
<evidence type="ECO:0000313" key="1">
    <source>
        <dbReference type="EMBL" id="KAK4132192.1"/>
    </source>
</evidence>
<proteinExistence type="predicted"/>
<dbReference type="Proteomes" id="UP001304895">
    <property type="component" value="Unassembled WGS sequence"/>
</dbReference>